<evidence type="ECO:0000313" key="1">
    <source>
        <dbReference type="EMBL" id="KAK4213514.1"/>
    </source>
</evidence>
<proteinExistence type="predicted"/>
<evidence type="ECO:0000313" key="2">
    <source>
        <dbReference type="Proteomes" id="UP001301769"/>
    </source>
</evidence>
<keyword evidence="2" id="KW-1185">Reference proteome</keyword>
<sequence>MLEKTQPSTWFVSEKEEVFPYEFHYSADGDDTDEKEGAETPADSKYSGFVKAFTDLLRKKDALGLFGLGRYPGDDFEGRVEITEGRANINLRPQDAPKHLASRAAAWYFSPNLLGKCVCVCGGNGHTDATHQGHVATRK</sequence>
<dbReference type="EMBL" id="MU858107">
    <property type="protein sequence ID" value="KAK4213514.1"/>
    <property type="molecule type" value="Genomic_DNA"/>
</dbReference>
<protein>
    <submittedName>
        <fullName evidence="1">Uncharacterized protein</fullName>
    </submittedName>
</protein>
<reference evidence="1" key="1">
    <citation type="journal article" date="2023" name="Mol. Phylogenet. Evol.">
        <title>Genome-scale phylogeny and comparative genomics of the fungal order Sordariales.</title>
        <authorList>
            <person name="Hensen N."/>
            <person name="Bonometti L."/>
            <person name="Westerberg I."/>
            <person name="Brannstrom I.O."/>
            <person name="Guillou S."/>
            <person name="Cros-Aarteil S."/>
            <person name="Calhoun S."/>
            <person name="Haridas S."/>
            <person name="Kuo A."/>
            <person name="Mondo S."/>
            <person name="Pangilinan J."/>
            <person name="Riley R."/>
            <person name="LaButti K."/>
            <person name="Andreopoulos B."/>
            <person name="Lipzen A."/>
            <person name="Chen C."/>
            <person name="Yan M."/>
            <person name="Daum C."/>
            <person name="Ng V."/>
            <person name="Clum A."/>
            <person name="Steindorff A."/>
            <person name="Ohm R.A."/>
            <person name="Martin F."/>
            <person name="Silar P."/>
            <person name="Natvig D.O."/>
            <person name="Lalanne C."/>
            <person name="Gautier V."/>
            <person name="Ament-Velasquez S.L."/>
            <person name="Kruys A."/>
            <person name="Hutchinson M.I."/>
            <person name="Powell A.J."/>
            <person name="Barry K."/>
            <person name="Miller A.N."/>
            <person name="Grigoriev I.V."/>
            <person name="Debuchy R."/>
            <person name="Gladieux P."/>
            <person name="Hiltunen Thoren M."/>
            <person name="Johannesson H."/>
        </authorList>
    </citation>
    <scope>NUCLEOTIDE SEQUENCE</scope>
    <source>
        <strain evidence="1">PSN293</strain>
    </source>
</reference>
<dbReference type="Proteomes" id="UP001301769">
    <property type="component" value="Unassembled WGS sequence"/>
</dbReference>
<name>A0AAN6Y6F3_9PEZI</name>
<dbReference type="AlphaFoldDB" id="A0AAN6Y6F3"/>
<comment type="caution">
    <text evidence="1">The sequence shown here is derived from an EMBL/GenBank/DDBJ whole genome shotgun (WGS) entry which is preliminary data.</text>
</comment>
<gene>
    <name evidence="1" type="ORF">QBC37DRAFT_171200</name>
</gene>
<accession>A0AAN6Y6F3</accession>
<reference evidence="1" key="2">
    <citation type="submission" date="2023-05" db="EMBL/GenBank/DDBJ databases">
        <authorList>
            <consortium name="Lawrence Berkeley National Laboratory"/>
            <person name="Steindorff A."/>
            <person name="Hensen N."/>
            <person name="Bonometti L."/>
            <person name="Westerberg I."/>
            <person name="Brannstrom I.O."/>
            <person name="Guillou S."/>
            <person name="Cros-Aarteil S."/>
            <person name="Calhoun S."/>
            <person name="Haridas S."/>
            <person name="Kuo A."/>
            <person name="Mondo S."/>
            <person name="Pangilinan J."/>
            <person name="Riley R."/>
            <person name="Labutti K."/>
            <person name="Andreopoulos B."/>
            <person name="Lipzen A."/>
            <person name="Chen C."/>
            <person name="Yanf M."/>
            <person name="Daum C."/>
            <person name="Ng V."/>
            <person name="Clum A."/>
            <person name="Ohm R."/>
            <person name="Martin F."/>
            <person name="Silar P."/>
            <person name="Natvig D."/>
            <person name="Lalanne C."/>
            <person name="Gautier V."/>
            <person name="Ament-Velasquez S.L."/>
            <person name="Kruys A."/>
            <person name="Hutchinson M.I."/>
            <person name="Powell A.J."/>
            <person name="Barry K."/>
            <person name="Miller A.N."/>
            <person name="Grigoriev I.V."/>
            <person name="Debuchy R."/>
            <person name="Gladieux P."/>
            <person name="Thoren M.H."/>
            <person name="Johannesson H."/>
        </authorList>
    </citation>
    <scope>NUCLEOTIDE SEQUENCE</scope>
    <source>
        <strain evidence="1">PSN293</strain>
    </source>
</reference>
<organism evidence="1 2">
    <name type="scientific">Rhypophila decipiens</name>
    <dbReference type="NCBI Taxonomy" id="261697"/>
    <lineage>
        <taxon>Eukaryota</taxon>
        <taxon>Fungi</taxon>
        <taxon>Dikarya</taxon>
        <taxon>Ascomycota</taxon>
        <taxon>Pezizomycotina</taxon>
        <taxon>Sordariomycetes</taxon>
        <taxon>Sordariomycetidae</taxon>
        <taxon>Sordariales</taxon>
        <taxon>Naviculisporaceae</taxon>
        <taxon>Rhypophila</taxon>
    </lineage>
</organism>